<organism evidence="1 2">
    <name type="scientific">Aeromonas hydrophila subsp. hydrophila (strain ATCC 7966 / DSM 30187 / BCRC 13018 / CCUG 14551 / JCM 1027 / KCTC 2358 / NCIMB 9240 / NCTC 8049)</name>
    <dbReference type="NCBI Taxonomy" id="380703"/>
    <lineage>
        <taxon>Bacteria</taxon>
        <taxon>Pseudomonadati</taxon>
        <taxon>Pseudomonadota</taxon>
        <taxon>Gammaproteobacteria</taxon>
        <taxon>Aeromonadales</taxon>
        <taxon>Aeromonadaceae</taxon>
        <taxon>Aeromonas</taxon>
    </lineage>
</organism>
<dbReference type="eggNOG" id="ENOG503364A">
    <property type="taxonomic scope" value="Bacteria"/>
</dbReference>
<keyword evidence="2" id="KW-1185">Reference proteome</keyword>
<dbReference type="STRING" id="380703.AHA_1430"/>
<evidence type="ECO:0000313" key="1">
    <source>
        <dbReference type="EMBL" id="ABK36610.1"/>
    </source>
</evidence>
<dbReference type="EnsemblBacteria" id="ABK36610">
    <property type="protein sequence ID" value="ABK36610"/>
    <property type="gene ID" value="AHA_1430"/>
</dbReference>
<evidence type="ECO:0000313" key="2">
    <source>
        <dbReference type="Proteomes" id="UP000000756"/>
    </source>
</evidence>
<gene>
    <name evidence="1" type="ordered locus">AHA_1430</name>
</gene>
<protein>
    <submittedName>
        <fullName evidence="1">Uncharacterized protein</fullName>
    </submittedName>
</protein>
<sequence length="114" mass="12297">MCLRMPAGLATAPGWSLALMELTDVLLTLAGLVTAGIILKNRAVTQPDWDKLPTLPEYLARHPECATDDSENASCCACGSHKVLFQPLTGAGDYRLRHTCLACGKVLFRSRAIL</sequence>
<dbReference type="AlphaFoldDB" id="A0KI68"/>
<dbReference type="OrthoDB" id="5908015at2"/>
<accession>A0KI68</accession>
<proteinExistence type="predicted"/>
<dbReference type="EMBL" id="CP000462">
    <property type="protein sequence ID" value="ABK36610.1"/>
    <property type="molecule type" value="Genomic_DNA"/>
</dbReference>
<dbReference type="HOGENOM" id="CLU_170100_0_0_6"/>
<name>A0KI68_AERHH</name>
<reference evidence="1 2" key="1">
    <citation type="journal article" date="2006" name="J. Bacteriol.">
        <title>Genome sequence of Aeromonas hydrophila ATCC 7966T: jack of all trades.</title>
        <authorList>
            <person name="Seshadri R."/>
            <person name="Joseph S.W."/>
            <person name="Chopra A.K."/>
            <person name="Sha J."/>
            <person name="Shaw J."/>
            <person name="Graf J."/>
            <person name="Haft D."/>
            <person name="Wu M."/>
            <person name="Ren Q."/>
            <person name="Rosovitz M.J."/>
            <person name="Madupu R."/>
            <person name="Tallon L."/>
            <person name="Kim M."/>
            <person name="Jin S."/>
            <person name="Vuong H."/>
            <person name="Stine O.C."/>
            <person name="Ali A."/>
            <person name="Horneman A.J."/>
            <person name="Heidelberg J.F."/>
        </authorList>
    </citation>
    <scope>NUCLEOTIDE SEQUENCE [LARGE SCALE GENOMIC DNA]</scope>
    <source>
        <strain evidence="2">ATCC 7966 / DSM 30187 / BCRC 13018 / CCUG 14551 / JCM 1027 / KCTC 2358 / NCIMB 9240 / NCTC 8049</strain>
    </source>
</reference>
<dbReference type="Proteomes" id="UP000000756">
    <property type="component" value="Chromosome"/>
</dbReference>
<dbReference type="KEGG" id="aha:AHA_1430"/>
<dbReference type="PATRIC" id="fig|380703.7.peg.1439"/>